<feature type="domain" description="Disease resistance protein winged helix" evidence="9">
    <location>
        <begin position="470"/>
        <end position="549"/>
    </location>
</feature>
<dbReference type="SUPFAM" id="SSF52058">
    <property type="entry name" value="L domain-like"/>
    <property type="match status" value="1"/>
</dbReference>
<dbReference type="Pfam" id="PF25019">
    <property type="entry name" value="LRR_R13L1-DRL21"/>
    <property type="match status" value="1"/>
</dbReference>
<dbReference type="Gramene" id="TKW29279">
    <property type="protein sequence ID" value="TKW29279"/>
    <property type="gene ID" value="SEVIR_3G385300v2"/>
</dbReference>
<dbReference type="GO" id="GO:0051707">
    <property type="term" value="P:response to other organism"/>
    <property type="evidence" value="ECO:0007669"/>
    <property type="project" value="UniProtKB-ARBA"/>
</dbReference>
<keyword evidence="3" id="KW-0677">Repeat</keyword>
<dbReference type="InterPro" id="IPR036388">
    <property type="entry name" value="WH-like_DNA-bd_sf"/>
</dbReference>
<dbReference type="Gene3D" id="3.40.50.300">
    <property type="entry name" value="P-loop containing nucleotide triphosphate hydrolases"/>
    <property type="match status" value="1"/>
</dbReference>
<evidence type="ECO:0000256" key="4">
    <source>
        <dbReference type="ARBA" id="ARBA00022741"/>
    </source>
</evidence>
<dbReference type="Pfam" id="PF18052">
    <property type="entry name" value="Rx_N"/>
    <property type="match status" value="1"/>
</dbReference>
<keyword evidence="5" id="KW-0611">Plant defense</keyword>
<name>A0A4U6VNJ0_SETVI</name>
<dbReference type="InterPro" id="IPR041118">
    <property type="entry name" value="Rx_N"/>
</dbReference>
<dbReference type="InterPro" id="IPR058922">
    <property type="entry name" value="WHD_DRP"/>
</dbReference>
<dbReference type="GO" id="GO:0005524">
    <property type="term" value="F:ATP binding"/>
    <property type="evidence" value="ECO:0007669"/>
    <property type="project" value="UniProtKB-KW"/>
</dbReference>
<dbReference type="GO" id="GO:0043531">
    <property type="term" value="F:ADP binding"/>
    <property type="evidence" value="ECO:0007669"/>
    <property type="project" value="InterPro"/>
</dbReference>
<protein>
    <recommendedName>
        <fullName evidence="13">NB-ARC domain-containing protein</fullName>
    </recommendedName>
</protein>
<evidence type="ECO:0000256" key="6">
    <source>
        <dbReference type="ARBA" id="ARBA00022840"/>
    </source>
</evidence>
<dbReference type="Gramene" id="TKW29281">
    <property type="protein sequence ID" value="TKW29281"/>
    <property type="gene ID" value="SEVIR_3G385300v2"/>
</dbReference>
<evidence type="ECO:0000313" key="12">
    <source>
        <dbReference type="Proteomes" id="UP000298652"/>
    </source>
</evidence>
<evidence type="ECO:0000259" key="8">
    <source>
        <dbReference type="Pfam" id="PF18052"/>
    </source>
</evidence>
<dbReference type="InterPro" id="IPR056789">
    <property type="entry name" value="LRR_R13L1-DRL21"/>
</dbReference>
<sequence>MAPAAALVFAGKSVAIPAISFLVNKAFAYLNQYWKTEGIDEMKSRILLALPKIQAVFDVVNPERIKEESIALDAWLWHLRDAVEKAEDAVDEIEYYELKEKAKDLKVSDWGSSFAKMKHSAIKSVKHASIVDKAVKGLSHRGTLRRLQKALEGLDKAAAGVVGFLALADHLGGSTSRQEEDSLNKDRETGSMITATKVFGRRKESEEAIGWLTKPSVGDAEIEVSKVSVISIVGHGGMGKTTLAQLIHNDDTIKRHFDKVIWACVSTTFNATTVIRNILENATWATNGASTLDALQKILREKLDSLKFLVILDDVWEDKTDDQWGKLFAPLRAGKNGSKILLTTRMKGVAEMADQVMRGENKLLELQGLDEDDNIELFSHHAFPSCGLQDDAAFKRTGEQIAKNLRGCPLVTKVVGAHLRDNMRLDYWNEFLTQSLKHFYGGSEDIMDVLKLSYYHLPPVLQTCFRFCSLFPQDYEFEKNKLVEMWVDSGLISQDAFGTQSLVDVGEKYLLQLTRKSFFDLRFRVVGLVAQEVREFEYYVMHDLMHDLATNVSFGECLRMVDGGSLENVPSTVRHVRVEYIHNFPVEKMKKISCLENLRTIIVENNDWGVEENIDILNTVEELVESSKSLRLFQTEMQHRSHFASKLAKLKHLRCIMLQYTCMTQESMSGVFKLYHLRKLIWRSTKIGSKQVRDVGYLDRLQYVSYKQSSGGGCSMVPVARLTSLRVLQNYHITKRKGYNMSALKDLGSLRSLSVDTLENVDNQEEAKKAKMKEKKCLESLRLEWTGCNGVGSRTHELILDSLEPHANLKKLCISGFRGSRIPHWIAEPRVENLVKLDFNFCEHIEELTSLGKLLKLKDLKLRGLIRLRRIGQPLNASGDGRMELFLPPSLQKLYIQQCLNLEELPLLPPSLVRLDIQEVGLIRLPRIVKLHISSDGSISSKWLEIMVRSCQCLTSLEGSLFEQKQCIQVIREMSITDCMHLESAPFPFEEMNELREICIENCPELRLLSGAGDKLPLPSLKTLAMGRCGDLELLLLESLQVFTNLSNLSLSNCSVVESLPSADVFANLTSLRTISLNGCRNLSSLGGLRSLPRLEHLELLNCSKLAEAGLSLTFGVSGCEEEPGSFKQIKSIRIDHPSLLLVEPVRSLCPTYRLDIEDGSEMLDAIEPWLLRNCTSLQILCISKVNLESLPLSISELSSLETLRLHNSDQLRSLPNVPSSLQTLFIQKCHSELRKKASERGSLEWNKISHIPHVQIGDYSFRKGEQYNRKTHILELIRSQEQEVMNHTNKTWCWSTA</sequence>
<dbReference type="Pfam" id="PF00931">
    <property type="entry name" value="NB-ARC"/>
    <property type="match status" value="1"/>
</dbReference>
<comment type="similarity">
    <text evidence="1">Belongs to the disease resistance NB-LRR family.</text>
</comment>
<dbReference type="PANTHER" id="PTHR36766:SF64">
    <property type="entry name" value="OS12G0206100 PROTEIN"/>
    <property type="match status" value="1"/>
</dbReference>
<dbReference type="SUPFAM" id="SSF52047">
    <property type="entry name" value="RNI-like"/>
    <property type="match status" value="1"/>
</dbReference>
<dbReference type="EMBL" id="CM016554">
    <property type="protein sequence ID" value="TKW29279.1"/>
    <property type="molecule type" value="Genomic_DNA"/>
</dbReference>
<dbReference type="InterPro" id="IPR027417">
    <property type="entry name" value="P-loop_NTPase"/>
</dbReference>
<dbReference type="Gramene" id="TKW29276">
    <property type="protein sequence ID" value="TKW29276"/>
    <property type="gene ID" value="SEVIR_3G385300v2"/>
</dbReference>
<dbReference type="Gene3D" id="1.10.10.10">
    <property type="entry name" value="Winged helix-like DNA-binding domain superfamily/Winged helix DNA-binding domain"/>
    <property type="match status" value="1"/>
</dbReference>
<dbReference type="EMBL" id="CM016554">
    <property type="protein sequence ID" value="TKW29281.1"/>
    <property type="molecule type" value="Genomic_DNA"/>
</dbReference>
<dbReference type="EMBL" id="CM016554">
    <property type="protein sequence ID" value="TKW29276.1"/>
    <property type="molecule type" value="Genomic_DNA"/>
</dbReference>
<evidence type="ECO:0000313" key="11">
    <source>
        <dbReference type="EMBL" id="TKW29279.1"/>
    </source>
</evidence>
<dbReference type="Gene3D" id="3.80.10.10">
    <property type="entry name" value="Ribonuclease Inhibitor"/>
    <property type="match status" value="3"/>
</dbReference>
<dbReference type="OMA" id="PSWIENC"/>
<dbReference type="FunFam" id="3.40.50.300:FF:001091">
    <property type="entry name" value="Probable disease resistance protein At1g61300"/>
    <property type="match status" value="1"/>
</dbReference>
<evidence type="ECO:0000256" key="5">
    <source>
        <dbReference type="ARBA" id="ARBA00022821"/>
    </source>
</evidence>
<evidence type="ECO:0000259" key="9">
    <source>
        <dbReference type="Pfam" id="PF23559"/>
    </source>
</evidence>
<evidence type="ECO:0000256" key="2">
    <source>
        <dbReference type="ARBA" id="ARBA00022614"/>
    </source>
</evidence>
<reference evidence="11 12" key="1">
    <citation type="submission" date="2019-03" db="EMBL/GenBank/DDBJ databases">
        <title>WGS assembly of Setaria viridis.</title>
        <authorList>
            <person name="Huang P."/>
            <person name="Jenkins J."/>
            <person name="Grimwood J."/>
            <person name="Barry K."/>
            <person name="Healey A."/>
            <person name="Mamidi S."/>
            <person name="Sreedasyam A."/>
            <person name="Shu S."/>
            <person name="Feldman M."/>
            <person name="Wu J."/>
            <person name="Yu Y."/>
            <person name="Chen C."/>
            <person name="Johnson J."/>
            <person name="Rokhsar D."/>
            <person name="Baxter I."/>
            <person name="Schmutz J."/>
            <person name="Brutnell T."/>
            <person name="Kellogg E."/>
        </authorList>
    </citation>
    <scope>NUCLEOTIDE SEQUENCE [LARGE SCALE GENOMIC DNA]</scope>
    <source>
        <strain evidence="12">cv. A10</strain>
    </source>
</reference>
<organism evidence="11 12">
    <name type="scientific">Setaria viridis</name>
    <name type="common">Green bristlegrass</name>
    <name type="synonym">Setaria italica subsp. viridis</name>
    <dbReference type="NCBI Taxonomy" id="4556"/>
    <lineage>
        <taxon>Eukaryota</taxon>
        <taxon>Viridiplantae</taxon>
        <taxon>Streptophyta</taxon>
        <taxon>Embryophyta</taxon>
        <taxon>Tracheophyta</taxon>
        <taxon>Spermatophyta</taxon>
        <taxon>Magnoliopsida</taxon>
        <taxon>Liliopsida</taxon>
        <taxon>Poales</taxon>
        <taxon>Poaceae</taxon>
        <taxon>PACMAD clade</taxon>
        <taxon>Panicoideae</taxon>
        <taxon>Panicodae</taxon>
        <taxon>Paniceae</taxon>
        <taxon>Cenchrinae</taxon>
        <taxon>Setaria</taxon>
    </lineage>
</organism>
<keyword evidence="2" id="KW-0433">Leucine-rich repeat</keyword>
<feature type="domain" description="R13L1/DRL21-like LRR repeat region" evidence="10">
    <location>
        <begin position="742"/>
        <end position="864"/>
    </location>
</feature>
<dbReference type="GO" id="GO:0006952">
    <property type="term" value="P:defense response"/>
    <property type="evidence" value="ECO:0007669"/>
    <property type="project" value="UniProtKB-KW"/>
</dbReference>
<keyword evidence="12" id="KW-1185">Reference proteome</keyword>
<dbReference type="InterPro" id="IPR002182">
    <property type="entry name" value="NB-ARC"/>
</dbReference>
<feature type="domain" description="Disease resistance N-terminal" evidence="8">
    <location>
        <begin position="18"/>
        <end position="104"/>
    </location>
</feature>
<dbReference type="Proteomes" id="UP000298652">
    <property type="component" value="Chromosome 3"/>
</dbReference>
<evidence type="ECO:0000259" key="7">
    <source>
        <dbReference type="Pfam" id="PF00931"/>
    </source>
</evidence>
<dbReference type="InterPro" id="IPR042197">
    <property type="entry name" value="Apaf_helical"/>
</dbReference>
<evidence type="ECO:0000259" key="10">
    <source>
        <dbReference type="Pfam" id="PF25019"/>
    </source>
</evidence>
<dbReference type="InterPro" id="IPR032675">
    <property type="entry name" value="LRR_dom_sf"/>
</dbReference>
<accession>A0A4U6VNJ0</accession>
<dbReference type="SUPFAM" id="SSF52540">
    <property type="entry name" value="P-loop containing nucleoside triphosphate hydrolases"/>
    <property type="match status" value="1"/>
</dbReference>
<keyword evidence="6" id="KW-0067">ATP-binding</keyword>
<dbReference type="PANTHER" id="PTHR36766">
    <property type="entry name" value="PLANT BROAD-SPECTRUM MILDEW RESISTANCE PROTEIN RPW8"/>
    <property type="match status" value="1"/>
</dbReference>
<evidence type="ECO:0000256" key="3">
    <source>
        <dbReference type="ARBA" id="ARBA00022737"/>
    </source>
</evidence>
<dbReference type="PRINTS" id="PR00364">
    <property type="entry name" value="DISEASERSIST"/>
</dbReference>
<dbReference type="Gene3D" id="1.10.8.430">
    <property type="entry name" value="Helical domain of apoptotic protease-activating factors"/>
    <property type="match status" value="1"/>
</dbReference>
<dbReference type="Pfam" id="PF23559">
    <property type="entry name" value="WHD_DRP"/>
    <property type="match status" value="1"/>
</dbReference>
<keyword evidence="4" id="KW-0547">Nucleotide-binding</keyword>
<gene>
    <name evidence="11" type="ORF">SEVIR_3G385300v2</name>
</gene>
<proteinExistence type="inferred from homology"/>
<evidence type="ECO:0000256" key="1">
    <source>
        <dbReference type="ARBA" id="ARBA00008894"/>
    </source>
</evidence>
<evidence type="ECO:0008006" key="13">
    <source>
        <dbReference type="Google" id="ProtNLM"/>
    </source>
</evidence>
<feature type="domain" description="NB-ARC" evidence="7">
    <location>
        <begin position="225"/>
        <end position="384"/>
    </location>
</feature>